<comment type="caution">
    <text evidence="2">The sequence shown here is derived from an EMBL/GenBank/DDBJ whole genome shotgun (WGS) entry which is preliminary data.</text>
</comment>
<dbReference type="AlphaFoldDB" id="A0A8H7LL49"/>
<dbReference type="Proteomes" id="UP000650582">
    <property type="component" value="Unassembled WGS sequence"/>
</dbReference>
<protein>
    <submittedName>
        <fullName evidence="2">Uncharacterized protein</fullName>
    </submittedName>
</protein>
<evidence type="ECO:0000313" key="2">
    <source>
        <dbReference type="EMBL" id="KAF8685244.1"/>
    </source>
</evidence>
<evidence type="ECO:0000256" key="1">
    <source>
        <dbReference type="SAM" id="Phobius"/>
    </source>
</evidence>
<reference evidence="2" key="1">
    <citation type="submission" date="2020-09" db="EMBL/GenBank/DDBJ databases">
        <title>Comparative genome analyses of four rice-infecting Rhizoctonia solani isolates reveal extensive enrichment of homogalacturonan modification genes.</title>
        <authorList>
            <person name="Lee D.-Y."/>
            <person name="Jeon J."/>
            <person name="Kim K.-T."/>
            <person name="Cheong K."/>
            <person name="Song H."/>
            <person name="Choi G."/>
            <person name="Ko J."/>
            <person name="Opiyo S.O."/>
            <person name="Zuo S."/>
            <person name="Madhav S."/>
            <person name="Lee Y.-H."/>
            <person name="Wang G.-L."/>
        </authorList>
    </citation>
    <scope>NUCLEOTIDE SEQUENCE</scope>
    <source>
        <strain evidence="2">AG1-IA YN-7</strain>
    </source>
</reference>
<proteinExistence type="predicted"/>
<organism evidence="2 3">
    <name type="scientific">Rhizoctonia solani</name>
    <dbReference type="NCBI Taxonomy" id="456999"/>
    <lineage>
        <taxon>Eukaryota</taxon>
        <taxon>Fungi</taxon>
        <taxon>Dikarya</taxon>
        <taxon>Basidiomycota</taxon>
        <taxon>Agaricomycotina</taxon>
        <taxon>Agaricomycetes</taxon>
        <taxon>Cantharellales</taxon>
        <taxon>Ceratobasidiaceae</taxon>
        <taxon>Rhizoctonia</taxon>
    </lineage>
</organism>
<sequence>MLRTPIVKRKACPGADACIPEIKNTYIYSPGHQSKQGFLRDASLRLEMGHSHPRPRNSLQQSTIGVKLLLGTIIRCDRDSYSPAIVALVGYDTKLVLKQNPNNTQHNYWWTWDYLPAILRMRSDAEGCEVGKLSQDVTFKTNSSLPLFQYQFKSSYIFERPGNPDGASTVTKFADGPYQANPLSSCFVTEMGLYHEPLWQNFKAVATVTCEPTNQLPHFFKFTTLYSTSGLPYMRPDSTLEYFIVDVHPEQTALSFERWLDQSADFTVDNTSRLNVLGVLDALAGDLTQIGLLKFDMLNDTEKMAVPERVFFGWDLARRSGERRIDDGSRLEFLSFSPWHIEFSDMANRTMINFMIAVRDAIHLDLGHITPDNIYLNKTAFNAYIHPNPHYLSVVEQYRTRFMGLDPDALPICTWTRGCLPHPNITWAEVLREDVGKLPYNNIILPIVEDSATISVIDMSYLCPVHMRKPWGSLLVSVFSATFSMYGTIYTIFSFIAPRLDDLVVSKGGNGGFLGP</sequence>
<feature type="transmembrane region" description="Helical" evidence="1">
    <location>
        <begin position="474"/>
        <end position="497"/>
    </location>
</feature>
<accession>A0A8H7LL49</accession>
<keyword evidence="1" id="KW-0472">Membrane</keyword>
<gene>
    <name evidence="2" type="ORF">RHS04_00855</name>
</gene>
<dbReference type="EMBL" id="JACYCC010000024">
    <property type="protein sequence ID" value="KAF8685244.1"/>
    <property type="molecule type" value="Genomic_DNA"/>
</dbReference>
<name>A0A8H7LL49_9AGAM</name>
<evidence type="ECO:0000313" key="3">
    <source>
        <dbReference type="Proteomes" id="UP000650582"/>
    </source>
</evidence>
<keyword evidence="1" id="KW-1133">Transmembrane helix</keyword>
<keyword evidence="1" id="KW-0812">Transmembrane</keyword>